<reference evidence="2 3" key="1">
    <citation type="submission" date="2017-12" db="EMBL/GenBank/DDBJ databases">
        <title>Comparative genomics of Botrytis spp.</title>
        <authorList>
            <person name="Valero-Jimenez C.A."/>
            <person name="Tapia P."/>
            <person name="Veloso J."/>
            <person name="Silva-Moreno E."/>
            <person name="Staats M."/>
            <person name="Valdes J.H."/>
            <person name="Van Kan J.A.L."/>
        </authorList>
    </citation>
    <scope>NUCLEOTIDE SEQUENCE [LARGE SCALE GENOMIC DNA]</scope>
    <source>
        <strain evidence="2 3">MUCL435</strain>
    </source>
</reference>
<evidence type="ECO:0000313" key="2">
    <source>
        <dbReference type="EMBL" id="THV52221.1"/>
    </source>
</evidence>
<accession>A0A4S8R549</accession>
<feature type="region of interest" description="Disordered" evidence="1">
    <location>
        <begin position="165"/>
        <end position="201"/>
    </location>
</feature>
<protein>
    <submittedName>
        <fullName evidence="2">Uncharacterized protein</fullName>
    </submittedName>
</protein>
<name>A0A4S8R549_9HELO</name>
<dbReference type="AlphaFoldDB" id="A0A4S8R549"/>
<gene>
    <name evidence="2" type="ORF">BGAL_0085g00110</name>
</gene>
<dbReference type="Proteomes" id="UP000308671">
    <property type="component" value="Unassembled WGS sequence"/>
</dbReference>
<proteinExistence type="predicted"/>
<dbReference type="OrthoDB" id="3551055at2759"/>
<evidence type="ECO:0000313" key="3">
    <source>
        <dbReference type="Proteomes" id="UP000308671"/>
    </source>
</evidence>
<feature type="compositionally biased region" description="Low complexity" evidence="1">
    <location>
        <begin position="174"/>
        <end position="185"/>
    </location>
</feature>
<comment type="caution">
    <text evidence="2">The sequence shown here is derived from an EMBL/GenBank/DDBJ whole genome shotgun (WGS) entry which is preliminary data.</text>
</comment>
<evidence type="ECO:0000256" key="1">
    <source>
        <dbReference type="SAM" id="MobiDB-lite"/>
    </source>
</evidence>
<sequence>MAERKLVIQSEDLQMAVAKVLDLIKSRYEKQESLLQNCKRLALFSPVVTLWLNFCYKSKDITFLRLCNLKLENKEEQLTYDHLWKVSDGYALVHDRIALIAEPGGKFVNNRTITLLDDGLHDSGKRCLQDKLISNVAICNQEISPPEKSLMPSYLERAQLTESSNQVEIDEFSDSSLSDSLSDSLTNTLDGESGDENTPVDNCKLSSDWLIDFDNPPLHIPALEAEKRQSVEAKAVSTTMKWKSARVIESREEAIQSREAHLDEIERDITARVAELQARESDLNFHEQEFNTRLSAVMTRENDMEIRGRELLASWTQYNKLYSEIQKFKIDLKDREFDLDQRECRVEQREAANTKFEEVTRAKMTAELKCRILDAESLEESIAIRNLALKEREERLDEREQLAVVDKKALEVKCARIAFRMDQIKIHEDVVKDSEIYLTSRENEIINKFEAREALVEKREAAFKLREYDAMQNYSTFLSPEGPIYTALRHVKQKQTELSSEMMARELAVLEREQKVAASEAALKLERDMIRVRFRDTEETKNQEIAECVVEEKK</sequence>
<keyword evidence="3" id="KW-1185">Reference proteome</keyword>
<dbReference type="EMBL" id="PQXL01000085">
    <property type="protein sequence ID" value="THV52221.1"/>
    <property type="molecule type" value="Genomic_DNA"/>
</dbReference>
<organism evidence="2 3">
    <name type="scientific">Botrytis galanthina</name>
    <dbReference type="NCBI Taxonomy" id="278940"/>
    <lineage>
        <taxon>Eukaryota</taxon>
        <taxon>Fungi</taxon>
        <taxon>Dikarya</taxon>
        <taxon>Ascomycota</taxon>
        <taxon>Pezizomycotina</taxon>
        <taxon>Leotiomycetes</taxon>
        <taxon>Helotiales</taxon>
        <taxon>Sclerotiniaceae</taxon>
        <taxon>Botrytis</taxon>
    </lineage>
</organism>